<dbReference type="PANTHER" id="PTHR45125">
    <property type="entry name" value="F21J9.4-RELATED"/>
    <property type="match status" value="1"/>
</dbReference>
<comment type="caution">
    <text evidence="1">The sequence shown here is derived from an EMBL/GenBank/DDBJ whole genome shotgun (WGS) entry which is preliminary data.</text>
</comment>
<dbReference type="OrthoDB" id="2497879at2759"/>
<organism evidence="1 2">
    <name type="scientific">Puccinia sorghi</name>
    <dbReference type="NCBI Taxonomy" id="27349"/>
    <lineage>
        <taxon>Eukaryota</taxon>
        <taxon>Fungi</taxon>
        <taxon>Dikarya</taxon>
        <taxon>Basidiomycota</taxon>
        <taxon>Pucciniomycotina</taxon>
        <taxon>Pucciniomycetes</taxon>
        <taxon>Pucciniales</taxon>
        <taxon>Pucciniaceae</taxon>
        <taxon>Puccinia</taxon>
    </lineage>
</organism>
<protein>
    <submittedName>
        <fullName evidence="1">Uncharacterized protein</fullName>
    </submittedName>
</protein>
<name>A0A0L6UYM9_9BASI</name>
<reference evidence="1 2" key="1">
    <citation type="submission" date="2015-08" db="EMBL/GenBank/DDBJ databases">
        <title>Next Generation Sequencing and Analysis of the Genome of Puccinia sorghi L Schw, the Causal Agent of Maize Common Rust.</title>
        <authorList>
            <person name="Rochi L."/>
            <person name="Burguener G."/>
            <person name="Darino M."/>
            <person name="Turjanski A."/>
            <person name="Kreff E."/>
            <person name="Dieguez M.J."/>
            <person name="Sacco F."/>
        </authorList>
    </citation>
    <scope>NUCLEOTIDE SEQUENCE [LARGE SCALE GENOMIC DNA]</scope>
    <source>
        <strain evidence="1 2">RO10H11247</strain>
    </source>
</reference>
<accession>A0A0L6UYM9</accession>
<dbReference type="AlphaFoldDB" id="A0A0L6UYM9"/>
<dbReference type="Proteomes" id="UP000037035">
    <property type="component" value="Unassembled WGS sequence"/>
</dbReference>
<dbReference type="VEuPathDB" id="FungiDB:VP01_3178g3"/>
<dbReference type="STRING" id="27349.A0A0L6UYM9"/>
<dbReference type="PANTHER" id="PTHR45125:SF3">
    <property type="entry name" value="NO-APICAL-MERISTEM-ASSOCIATED CARBOXY-TERMINAL DOMAIN PROTEIN"/>
    <property type="match status" value="1"/>
</dbReference>
<evidence type="ECO:0000313" key="1">
    <source>
        <dbReference type="EMBL" id="KNZ53643.1"/>
    </source>
</evidence>
<keyword evidence="2" id="KW-1185">Reference proteome</keyword>
<gene>
    <name evidence="1" type="ORF">VP01_3178g3</name>
</gene>
<evidence type="ECO:0000313" key="2">
    <source>
        <dbReference type="Proteomes" id="UP000037035"/>
    </source>
</evidence>
<proteinExistence type="predicted"/>
<dbReference type="EMBL" id="LAVV01008144">
    <property type="protein sequence ID" value="KNZ53643.1"/>
    <property type="molecule type" value="Genomic_DNA"/>
</dbReference>
<sequence length="113" mass="13085">MISKRIDSSVFPSSIQARTWTSALARKPNKQSFKPFPNCLQGSVENQWGLILHWVKKYCGFYLEFQQRPGSGITQEEIAKALFKAEVGTSFTLDHCWLILHHSKKQWMRWGAN</sequence>